<protein>
    <submittedName>
        <fullName evidence="1">Uncharacterized protein</fullName>
    </submittedName>
</protein>
<sequence>MRIFRGRLEPCKDNLGGIKEVYLFSYDYDKAKLATGKRGVSITSYPSTIIFKYDVKDGNFTENRSDELGDWSQDLSFTLPNQNALDSFEIEKLMRLELGVIILEWSGVYRLIGAENGCNIDSSKVSSGGGHADFNGYNIAISGKERYKSPQIIDFANSGFTDNEIAILANRFNNRVIQDSGEFESKQCLFETLEEMDIL</sequence>
<reference evidence="1 2" key="1">
    <citation type="journal article" date="2012" name="J. Virol.">
        <title>Complete Genome Sequences of Two Persicivirga Bacteriophages, P12024S and P12024L.</title>
        <authorList>
            <person name="Kang I."/>
            <person name="Jang H."/>
            <person name="Cho J.C."/>
        </authorList>
    </citation>
    <scope>NUCLEOTIDE SEQUENCE [LARGE SCALE GENOMIC DNA]</scope>
</reference>
<evidence type="ECO:0000313" key="2">
    <source>
        <dbReference type="Proteomes" id="UP000002819"/>
    </source>
</evidence>
<evidence type="ECO:0000313" key="1">
    <source>
        <dbReference type="EMBL" id="AFM54729.1"/>
    </source>
</evidence>
<accession>I6R9P6</accession>
<dbReference type="GeneID" id="13405348"/>
<dbReference type="EMBL" id="JQ823123">
    <property type="protein sequence ID" value="AFM54729.1"/>
    <property type="molecule type" value="Genomic_DNA"/>
</dbReference>
<name>I6R9P6_9CAUD</name>
<dbReference type="KEGG" id="vg:13405348"/>
<dbReference type="Proteomes" id="UP000002819">
    <property type="component" value="Segment"/>
</dbReference>
<proteinExistence type="predicted"/>
<dbReference type="OrthoDB" id="30160at10239"/>
<dbReference type="RefSeq" id="YP_006560408.1">
    <property type="nucleotide sequence ID" value="NC_018272.1"/>
</dbReference>
<keyword evidence="2" id="KW-1185">Reference proteome</keyword>
<organism evidence="1 2">
    <name type="scientific">Nonlabens phage P12024L</name>
    <dbReference type="NCBI Taxonomy" id="1168479"/>
    <lineage>
        <taxon>Viruses</taxon>
        <taxon>Duplodnaviria</taxon>
        <taxon>Heunggongvirae</taxon>
        <taxon>Uroviricota</taxon>
        <taxon>Caudoviricetes</taxon>
        <taxon>Inhavirus</taxon>
        <taxon>Inhavirus P12024L</taxon>
    </lineage>
</organism>
<gene>
    <name evidence="1" type="ORF">P12024L_09</name>
</gene>